<dbReference type="GO" id="GO:0008173">
    <property type="term" value="F:RNA methyltransferase activity"/>
    <property type="evidence" value="ECO:0007669"/>
    <property type="project" value="InterPro"/>
</dbReference>
<evidence type="ECO:0000313" key="4">
    <source>
        <dbReference type="EMBL" id="BAQ15746.1"/>
    </source>
</evidence>
<evidence type="ECO:0000259" key="3">
    <source>
        <dbReference type="Pfam" id="PF00588"/>
    </source>
</evidence>
<evidence type="ECO:0000313" key="5">
    <source>
        <dbReference type="Proteomes" id="UP000031643"/>
    </source>
</evidence>
<dbReference type="AlphaFoldDB" id="A0A0A8JZ95"/>
<dbReference type="GO" id="GO:0032259">
    <property type="term" value="P:methylation"/>
    <property type="evidence" value="ECO:0007669"/>
    <property type="project" value="UniProtKB-KW"/>
</dbReference>
<keyword evidence="1 4" id="KW-0489">Methyltransferase</keyword>
<dbReference type="PANTHER" id="PTHR43191:SF7">
    <property type="entry name" value="OBP33PEP LIKE PROTEIN"/>
    <property type="match status" value="1"/>
</dbReference>
<keyword evidence="5" id="KW-1185">Reference proteome</keyword>
<dbReference type="GO" id="GO:0003723">
    <property type="term" value="F:RNA binding"/>
    <property type="evidence" value="ECO:0007669"/>
    <property type="project" value="InterPro"/>
</dbReference>
<dbReference type="PANTHER" id="PTHR43191">
    <property type="entry name" value="RRNA METHYLTRANSFERASE 3"/>
    <property type="match status" value="1"/>
</dbReference>
<organism evidence="4 5">
    <name type="scientific">Methyloceanibacter caenitepidi</name>
    <dbReference type="NCBI Taxonomy" id="1384459"/>
    <lineage>
        <taxon>Bacteria</taxon>
        <taxon>Pseudomonadati</taxon>
        <taxon>Pseudomonadota</taxon>
        <taxon>Alphaproteobacteria</taxon>
        <taxon>Hyphomicrobiales</taxon>
        <taxon>Hyphomicrobiaceae</taxon>
        <taxon>Methyloceanibacter</taxon>
    </lineage>
</organism>
<dbReference type="InterPro" id="IPR029028">
    <property type="entry name" value="Alpha/beta_knot_MTases"/>
</dbReference>
<dbReference type="Proteomes" id="UP000031643">
    <property type="component" value="Chromosome"/>
</dbReference>
<dbReference type="RefSeq" id="WP_045369204.1">
    <property type="nucleotide sequence ID" value="NZ_AP014648.1"/>
</dbReference>
<dbReference type="InterPro" id="IPR029026">
    <property type="entry name" value="tRNA_m1G_MTases_N"/>
</dbReference>
<accession>A0A0A8JZ95</accession>
<dbReference type="STRING" id="1384459.GL4_0276"/>
<dbReference type="CDD" id="cd18098">
    <property type="entry name" value="SpoU-like"/>
    <property type="match status" value="1"/>
</dbReference>
<dbReference type="InterPro" id="IPR001537">
    <property type="entry name" value="SpoU_MeTrfase"/>
</dbReference>
<protein>
    <submittedName>
        <fullName evidence="4">Putative RNA methyltransferase, TrmH family</fullName>
    </submittedName>
</protein>
<evidence type="ECO:0000256" key="1">
    <source>
        <dbReference type="ARBA" id="ARBA00022603"/>
    </source>
</evidence>
<dbReference type="HOGENOM" id="CLU_095692_2_0_5"/>
<dbReference type="Pfam" id="PF00588">
    <property type="entry name" value="SpoU_methylase"/>
    <property type="match status" value="1"/>
</dbReference>
<keyword evidence="2 4" id="KW-0808">Transferase</keyword>
<reference evidence="4 5" key="1">
    <citation type="submission" date="2014-09" db="EMBL/GenBank/DDBJ databases">
        <title>Genome sequencing of Methyloceanibacter caenitepidi Gela4.</title>
        <authorList>
            <person name="Takeuchi M."/>
            <person name="Susumu S."/>
            <person name="Kamagata Y."/>
            <person name="Oshima K."/>
            <person name="Hattori M."/>
            <person name="Iwasaki W."/>
        </authorList>
    </citation>
    <scope>NUCLEOTIDE SEQUENCE [LARGE SCALE GENOMIC DNA]</scope>
    <source>
        <strain evidence="4 5">Gela4</strain>
    </source>
</reference>
<proteinExistence type="predicted"/>
<feature type="domain" description="tRNA/rRNA methyltransferase SpoU type" evidence="3">
    <location>
        <begin position="16"/>
        <end position="145"/>
    </location>
</feature>
<dbReference type="GO" id="GO:0006396">
    <property type="term" value="P:RNA processing"/>
    <property type="evidence" value="ECO:0007669"/>
    <property type="project" value="InterPro"/>
</dbReference>
<dbReference type="SUPFAM" id="SSF75217">
    <property type="entry name" value="alpha/beta knot"/>
    <property type="match status" value="1"/>
</dbReference>
<dbReference type="InterPro" id="IPR051259">
    <property type="entry name" value="rRNA_Methyltransferase"/>
</dbReference>
<dbReference type="EMBL" id="AP014648">
    <property type="protein sequence ID" value="BAQ15746.1"/>
    <property type="molecule type" value="Genomic_DNA"/>
</dbReference>
<name>A0A0A8JZ95_9HYPH</name>
<gene>
    <name evidence="4" type="ORF">GL4_0276</name>
</gene>
<evidence type="ECO:0000256" key="2">
    <source>
        <dbReference type="ARBA" id="ARBA00022679"/>
    </source>
</evidence>
<dbReference type="Gene3D" id="3.40.1280.10">
    <property type="match status" value="1"/>
</dbReference>
<dbReference type="KEGG" id="mcg:GL4_0276"/>
<sequence length="182" mass="19504">MKPNPSRTRGYFGIGAESISKAGNLGGLLRSAHAFGASFAFTVGADARALEMRSDTSKAGNHLPVYHWKTVDEMQLPKGCSLVGIEILDDATELPSFPHPLQCAYVLGPERGVLSAGLLTRCDQVIRIPTNFSLNVATAGAIVMYDRLRALGRFAPRPVSEGAVAPQLAPHVQGQPKRRRQG</sequence>